<dbReference type="AlphaFoldDB" id="A0A7X6N302"/>
<dbReference type="RefSeq" id="WP_168721454.1">
    <property type="nucleotide sequence ID" value="NZ_JAAXPN010000001.1"/>
</dbReference>
<dbReference type="EMBL" id="JAAXPN010000001">
    <property type="protein sequence ID" value="NKZ23669.1"/>
    <property type="molecule type" value="Genomic_DNA"/>
</dbReference>
<dbReference type="Proteomes" id="UP000549765">
    <property type="component" value="Unassembled WGS sequence"/>
</dbReference>
<gene>
    <name evidence="4" type="ORF">HF964_02450</name>
</gene>
<proteinExistence type="inferred from homology"/>
<evidence type="ECO:0000313" key="5">
    <source>
        <dbReference type="Proteomes" id="UP000549765"/>
    </source>
</evidence>
<dbReference type="PANTHER" id="PTHR35527:SF2">
    <property type="entry name" value="HYDROLASE"/>
    <property type="match status" value="1"/>
</dbReference>
<sequence length="339" mass="38092">MCTAIKLTATNGDIFFGRTMDLALPMFGEDEGMLPPGRIINIPANVEVPSQFRNWQAKYAMVGMAADQTAFIYDGINEHGLAGDTQVLMECTWKDEADFAGTDLTPVIGEEFVGYILTNYKSVADIKANIDKLALIKYALDYQGHPINYPLHYVFTDPTGAGIVLEAVHNGEFKVYDFVDVMTNSPEYDYHLTNIRNYIGITNIDHPNDRQINNKTLHPIEAGTGYGLFGIPGDYTSPSRFVRSFIYSNLMDKFDTQDGIAQLYAAFRPVIIPRGLEYKTPTTQLSDFTRYWVGYDLTNKTLYVQSGRALAFTSKTLDPNLDHITYEEIDLTNHVHSLN</sequence>
<keyword evidence="2 4" id="KW-0378">Hydrolase</keyword>
<name>A0A7X6N302_9LACO</name>
<dbReference type="InterPro" id="IPR029055">
    <property type="entry name" value="Ntn_hydrolases_N"/>
</dbReference>
<protein>
    <submittedName>
        <fullName evidence="4">Linear amide C-N hydrolase</fullName>
    </submittedName>
</protein>
<comment type="similarity">
    <text evidence="1">Belongs to the peptidase C59 family.</text>
</comment>
<dbReference type="PANTHER" id="PTHR35527">
    <property type="entry name" value="CHOLOYLGLYCINE HYDROLASE"/>
    <property type="match status" value="1"/>
</dbReference>
<comment type="caution">
    <text evidence="4">The sequence shown here is derived from an EMBL/GenBank/DDBJ whole genome shotgun (WGS) entry which is preliminary data.</text>
</comment>
<dbReference type="GO" id="GO:0016787">
    <property type="term" value="F:hydrolase activity"/>
    <property type="evidence" value="ECO:0007669"/>
    <property type="project" value="UniProtKB-KW"/>
</dbReference>
<dbReference type="Gene3D" id="3.60.60.10">
    <property type="entry name" value="Penicillin V Acylase, Chain A"/>
    <property type="match status" value="1"/>
</dbReference>
<dbReference type="InterPro" id="IPR052193">
    <property type="entry name" value="Peptidase_C59"/>
</dbReference>
<dbReference type="InterPro" id="IPR029132">
    <property type="entry name" value="CBAH/NAAA_C"/>
</dbReference>
<evidence type="ECO:0000256" key="2">
    <source>
        <dbReference type="ARBA" id="ARBA00022801"/>
    </source>
</evidence>
<organism evidence="4 5">
    <name type="scientific">Periweissella fabalis</name>
    <dbReference type="NCBI Taxonomy" id="1070421"/>
    <lineage>
        <taxon>Bacteria</taxon>
        <taxon>Bacillati</taxon>
        <taxon>Bacillota</taxon>
        <taxon>Bacilli</taxon>
        <taxon>Lactobacillales</taxon>
        <taxon>Lactobacillaceae</taxon>
        <taxon>Periweissella</taxon>
    </lineage>
</organism>
<dbReference type="Pfam" id="PF02275">
    <property type="entry name" value="CBAH"/>
    <property type="match status" value="1"/>
</dbReference>
<evidence type="ECO:0000256" key="1">
    <source>
        <dbReference type="ARBA" id="ARBA00006625"/>
    </source>
</evidence>
<dbReference type="SUPFAM" id="SSF56235">
    <property type="entry name" value="N-terminal nucleophile aminohydrolases (Ntn hydrolases)"/>
    <property type="match status" value="1"/>
</dbReference>
<reference evidence="4 5" key="1">
    <citation type="submission" date="2020-04" db="EMBL/GenBank/DDBJ databases">
        <title>MicrobeNet Type strains.</title>
        <authorList>
            <person name="Nicholson A.C."/>
        </authorList>
    </citation>
    <scope>NUCLEOTIDE SEQUENCE [LARGE SCALE GENOMIC DNA]</scope>
    <source>
        <strain evidence="4 5">CCUG 61472</strain>
    </source>
</reference>
<evidence type="ECO:0000259" key="3">
    <source>
        <dbReference type="Pfam" id="PF02275"/>
    </source>
</evidence>
<evidence type="ECO:0000313" key="4">
    <source>
        <dbReference type="EMBL" id="NKZ23669.1"/>
    </source>
</evidence>
<accession>A0A7X6N302</accession>
<feature type="domain" description="Choloylglycine hydrolase/NAAA C-terminal" evidence="3">
    <location>
        <begin position="2"/>
        <end position="305"/>
    </location>
</feature>
<keyword evidence="5" id="KW-1185">Reference proteome</keyword>